<comment type="caution">
    <text evidence="4">The sequence shown here is derived from an EMBL/GenBank/DDBJ whole genome shotgun (WGS) entry which is preliminary data.</text>
</comment>
<dbReference type="SUPFAM" id="SSF53187">
    <property type="entry name" value="Zn-dependent exopeptidases"/>
    <property type="match status" value="1"/>
</dbReference>
<dbReference type="SMART" id="SM00646">
    <property type="entry name" value="Ami_3"/>
    <property type="match status" value="1"/>
</dbReference>
<proteinExistence type="predicted"/>
<dbReference type="GO" id="GO:0008745">
    <property type="term" value="F:N-acetylmuramoyl-L-alanine amidase activity"/>
    <property type="evidence" value="ECO:0007669"/>
    <property type="project" value="InterPro"/>
</dbReference>
<name>A0A9D1R9M2_9FIRM</name>
<evidence type="ECO:0000256" key="2">
    <source>
        <dbReference type="SAM" id="MobiDB-lite"/>
    </source>
</evidence>
<reference evidence="4" key="1">
    <citation type="journal article" date="2021" name="PeerJ">
        <title>Extensive microbial diversity within the chicken gut microbiome revealed by metagenomics and culture.</title>
        <authorList>
            <person name="Gilroy R."/>
            <person name="Ravi A."/>
            <person name="Getino M."/>
            <person name="Pursley I."/>
            <person name="Horton D.L."/>
            <person name="Alikhan N.F."/>
            <person name="Baker D."/>
            <person name="Gharbi K."/>
            <person name="Hall N."/>
            <person name="Watson M."/>
            <person name="Adriaenssens E.M."/>
            <person name="Foster-Nyarko E."/>
            <person name="Jarju S."/>
            <person name="Secka A."/>
            <person name="Antonio M."/>
            <person name="Oren A."/>
            <person name="Chaudhuri R.R."/>
            <person name="La Ragione R."/>
            <person name="Hildebrand F."/>
            <person name="Pallen M.J."/>
        </authorList>
    </citation>
    <scope>NUCLEOTIDE SEQUENCE</scope>
    <source>
        <strain evidence="4">ChiSxjej1B13-11762</strain>
    </source>
</reference>
<reference evidence="4" key="2">
    <citation type="submission" date="2021-04" db="EMBL/GenBank/DDBJ databases">
        <authorList>
            <person name="Gilroy R."/>
        </authorList>
    </citation>
    <scope>NUCLEOTIDE SEQUENCE</scope>
    <source>
        <strain evidence="4">ChiSxjej1B13-11762</strain>
    </source>
</reference>
<evidence type="ECO:0000256" key="1">
    <source>
        <dbReference type="ARBA" id="ARBA00022801"/>
    </source>
</evidence>
<dbReference type="GO" id="GO:0030288">
    <property type="term" value="C:outer membrane-bounded periplasmic space"/>
    <property type="evidence" value="ECO:0007669"/>
    <property type="project" value="TreeGrafter"/>
</dbReference>
<gene>
    <name evidence="4" type="ORF">H9873_04585</name>
</gene>
<dbReference type="PANTHER" id="PTHR30404">
    <property type="entry name" value="N-ACETYLMURAMOYL-L-ALANINE AMIDASE"/>
    <property type="match status" value="1"/>
</dbReference>
<dbReference type="EMBL" id="DXGF01000086">
    <property type="protein sequence ID" value="HIW83582.1"/>
    <property type="molecule type" value="Genomic_DNA"/>
</dbReference>
<dbReference type="PANTHER" id="PTHR30404:SF0">
    <property type="entry name" value="N-ACETYLMURAMOYL-L-ALANINE AMIDASE AMIC"/>
    <property type="match status" value="1"/>
</dbReference>
<dbReference type="InterPro" id="IPR002508">
    <property type="entry name" value="MurNAc-LAA_cat"/>
</dbReference>
<feature type="region of interest" description="Disordered" evidence="2">
    <location>
        <begin position="56"/>
        <end position="76"/>
    </location>
</feature>
<evidence type="ECO:0000313" key="5">
    <source>
        <dbReference type="Proteomes" id="UP000824263"/>
    </source>
</evidence>
<evidence type="ECO:0000259" key="3">
    <source>
        <dbReference type="SMART" id="SM00646"/>
    </source>
</evidence>
<dbReference type="Gene3D" id="3.40.630.40">
    <property type="entry name" value="Zn-dependent exopeptidases"/>
    <property type="match status" value="1"/>
</dbReference>
<dbReference type="CDD" id="cd02696">
    <property type="entry name" value="MurNAc-LAA"/>
    <property type="match status" value="1"/>
</dbReference>
<dbReference type="InterPro" id="IPR050695">
    <property type="entry name" value="N-acetylmuramoyl_amidase_3"/>
</dbReference>
<dbReference type="Proteomes" id="UP000824263">
    <property type="component" value="Unassembled WGS sequence"/>
</dbReference>
<dbReference type="Pfam" id="PF01520">
    <property type="entry name" value="Amidase_3"/>
    <property type="match status" value="1"/>
</dbReference>
<sequence>MKKKRLLWILSVVLVVELLAAVGILYYIGAAENAGTKGGLKAGGSRQVMALAARMEREAGRQASGEGEAGEEAEAADDAEAVGNGLIVAIDPGHQGSHIDMSEQEENGPGSGEMKAKATGGTTGAYTGLPEYQLNLDVSLKVRDLLEERGYQVVMAREDNDTAISNKERALLANEAGADVCVRIHANGSEDPSSQGALCLVMSRANPYVGQLYEESSRLAEAVLEAYCQATGFTDQGVVTNDTMTGLNWSEIPVMILEMGFMTNEHDDTKMADAAFQDKMAEGIAEGIDAYFGI</sequence>
<keyword evidence="1" id="KW-0378">Hydrolase</keyword>
<organism evidence="4 5">
    <name type="scientific">Candidatus Dorea gallistercoris</name>
    <dbReference type="NCBI Taxonomy" id="2838542"/>
    <lineage>
        <taxon>Bacteria</taxon>
        <taxon>Bacillati</taxon>
        <taxon>Bacillota</taxon>
        <taxon>Clostridia</taxon>
        <taxon>Lachnospirales</taxon>
        <taxon>Lachnospiraceae</taxon>
        <taxon>Dorea</taxon>
    </lineage>
</organism>
<evidence type="ECO:0000313" key="4">
    <source>
        <dbReference type="EMBL" id="HIW83582.1"/>
    </source>
</evidence>
<dbReference type="GO" id="GO:0009253">
    <property type="term" value="P:peptidoglycan catabolic process"/>
    <property type="evidence" value="ECO:0007669"/>
    <property type="project" value="InterPro"/>
</dbReference>
<feature type="domain" description="MurNAc-LAA" evidence="3">
    <location>
        <begin position="170"/>
        <end position="289"/>
    </location>
</feature>
<dbReference type="AlphaFoldDB" id="A0A9D1R9M2"/>
<accession>A0A9D1R9M2</accession>
<protein>
    <submittedName>
        <fullName evidence="4">N-acetylmuramoyl-L-alanine amidase</fullName>
    </submittedName>
</protein>